<keyword evidence="2" id="KW-0472">Membrane</keyword>
<keyword evidence="2" id="KW-1133">Transmembrane helix</keyword>
<evidence type="ECO:0000256" key="1">
    <source>
        <dbReference type="ARBA" id="ARBA00022481"/>
    </source>
</evidence>
<proteinExistence type="predicted"/>
<evidence type="ECO:0000313" key="3">
    <source>
        <dbReference type="EMBL" id="MET1488314.1"/>
    </source>
</evidence>
<evidence type="ECO:0000256" key="2">
    <source>
        <dbReference type="SAM" id="Phobius"/>
    </source>
</evidence>
<dbReference type="RefSeq" id="WP_345926323.1">
    <property type="nucleotide sequence ID" value="NZ_JBDIVF010000003.1"/>
</dbReference>
<dbReference type="PROSITE" id="PS00409">
    <property type="entry name" value="PROKAR_NTER_METHYL"/>
    <property type="match status" value="1"/>
</dbReference>
<dbReference type="SUPFAM" id="SSF54523">
    <property type="entry name" value="Pili subunits"/>
    <property type="match status" value="1"/>
</dbReference>
<dbReference type="Pfam" id="PF07963">
    <property type="entry name" value="N_methyl"/>
    <property type="match status" value="1"/>
</dbReference>
<dbReference type="PANTHER" id="PTHR30093:SF47">
    <property type="entry name" value="TYPE IV PILUS NON-CORE MINOR PILIN PILE"/>
    <property type="match status" value="1"/>
</dbReference>
<name>A0ABV2CK91_9RHOO</name>
<dbReference type="InterPro" id="IPR012902">
    <property type="entry name" value="N_methyl_site"/>
</dbReference>
<protein>
    <submittedName>
        <fullName evidence="3">Type II secretion system protein</fullName>
    </submittedName>
</protein>
<keyword evidence="4" id="KW-1185">Reference proteome</keyword>
<dbReference type="Proteomes" id="UP001548590">
    <property type="component" value="Unassembled WGS sequence"/>
</dbReference>
<keyword evidence="1" id="KW-0488">Methylation</keyword>
<evidence type="ECO:0000313" key="4">
    <source>
        <dbReference type="Proteomes" id="UP001548590"/>
    </source>
</evidence>
<comment type="caution">
    <text evidence="3">The sequence shown here is derived from an EMBL/GenBank/DDBJ whole genome shotgun (WGS) entry which is preliminary data.</text>
</comment>
<accession>A0ABV2CK91</accession>
<reference evidence="3 4" key="1">
    <citation type="submission" date="2024-07" db="EMBL/GenBank/DDBJ databases">
        <title>Uliginosibacterium paludis KCTC:42655.</title>
        <authorList>
            <person name="Kim M.K."/>
        </authorList>
    </citation>
    <scope>NUCLEOTIDE SEQUENCE [LARGE SCALE GENOMIC DNA]</scope>
    <source>
        <strain evidence="3 4">KCTC 42655</strain>
    </source>
</reference>
<gene>
    <name evidence="3" type="ORF">ABVT11_00640</name>
</gene>
<organism evidence="3 4">
    <name type="scientific">Uliginosibacterium paludis</name>
    <dbReference type="NCBI Taxonomy" id="1615952"/>
    <lineage>
        <taxon>Bacteria</taxon>
        <taxon>Pseudomonadati</taxon>
        <taxon>Pseudomonadota</taxon>
        <taxon>Betaproteobacteria</taxon>
        <taxon>Rhodocyclales</taxon>
        <taxon>Zoogloeaceae</taxon>
        <taxon>Uliginosibacterium</taxon>
    </lineage>
</organism>
<dbReference type="EMBL" id="JBEWLZ010000001">
    <property type="protein sequence ID" value="MET1488314.1"/>
    <property type="molecule type" value="Genomic_DNA"/>
</dbReference>
<dbReference type="PRINTS" id="PR00813">
    <property type="entry name" value="BCTERIALGSPG"/>
</dbReference>
<dbReference type="PANTHER" id="PTHR30093">
    <property type="entry name" value="GENERAL SECRETION PATHWAY PROTEIN G"/>
    <property type="match status" value="1"/>
</dbReference>
<keyword evidence="2" id="KW-0812">Transmembrane</keyword>
<feature type="transmembrane region" description="Helical" evidence="2">
    <location>
        <begin position="12"/>
        <end position="33"/>
    </location>
</feature>
<dbReference type="Gene3D" id="3.30.700.10">
    <property type="entry name" value="Glycoprotein, Type 4 Pilin"/>
    <property type="match status" value="1"/>
</dbReference>
<dbReference type="InterPro" id="IPR045584">
    <property type="entry name" value="Pilin-like"/>
</dbReference>
<dbReference type="InterPro" id="IPR000983">
    <property type="entry name" value="Bac_GSPG_pilin"/>
</dbReference>
<sequence length="160" mass="17792">MRTRNSKSGFTLIEMLISLAILGLLASIAVPIAQVSYQRSKEQELRLALREIRSALDAYRLAAEQGIIQRSIDSSGYPKTLDELVTGAVDQRNAKGQRMFFLRRVPRDPFSPDPSLPDAATWGLRAYASDASDPQEGVDVYDVYSKSEGIGLNGIPYRQW</sequence>
<dbReference type="NCBIfam" id="TIGR02532">
    <property type="entry name" value="IV_pilin_GFxxxE"/>
    <property type="match status" value="1"/>
</dbReference>